<dbReference type="EMBL" id="NIBU01000005">
    <property type="protein sequence ID" value="PHM37850.1"/>
    <property type="molecule type" value="Genomic_DNA"/>
</dbReference>
<evidence type="ECO:0000256" key="1">
    <source>
        <dbReference type="SAM" id="Phobius"/>
    </source>
</evidence>
<keyword evidence="3" id="KW-1185">Reference proteome</keyword>
<dbReference type="Proteomes" id="UP000224871">
    <property type="component" value="Unassembled WGS sequence"/>
</dbReference>
<evidence type="ECO:0000313" key="3">
    <source>
        <dbReference type="Proteomes" id="UP000224871"/>
    </source>
</evidence>
<keyword evidence="1" id="KW-0812">Transmembrane</keyword>
<comment type="caution">
    <text evidence="2">The sequence shown here is derived from an EMBL/GenBank/DDBJ whole genome shotgun (WGS) entry which is preliminary data.</text>
</comment>
<proteinExistence type="predicted"/>
<name>A0A2G0NSX6_9GAMM</name>
<accession>A0A2G0NSX6</accession>
<reference evidence="2 3" key="1">
    <citation type="journal article" date="2017" name="Nat. Microbiol.">
        <title>Natural product diversity associated with the nematode symbionts Photorhabdus and Xenorhabdus.</title>
        <authorList>
            <person name="Tobias N.J."/>
            <person name="Wolff H."/>
            <person name="Djahanschiri B."/>
            <person name="Grundmann F."/>
            <person name="Kronenwerth M."/>
            <person name="Shi Y.M."/>
            <person name="Simonyi S."/>
            <person name="Grun P."/>
            <person name="Shapiro-Ilan D."/>
            <person name="Pidot S.J."/>
            <person name="Stinear T.P."/>
            <person name="Ebersberger I."/>
            <person name="Bode H.B."/>
        </authorList>
    </citation>
    <scope>NUCLEOTIDE SEQUENCE [LARGE SCALE GENOMIC DNA]</scope>
    <source>
        <strain evidence="2 3">DSM 16336</strain>
    </source>
</reference>
<evidence type="ECO:0000313" key="2">
    <source>
        <dbReference type="EMBL" id="PHM37850.1"/>
    </source>
</evidence>
<keyword evidence="1" id="KW-1133">Transmembrane helix</keyword>
<protein>
    <submittedName>
        <fullName evidence="2">Uncharacterized protein</fullName>
    </submittedName>
</protein>
<keyword evidence="1" id="KW-0472">Membrane</keyword>
<feature type="transmembrane region" description="Helical" evidence="1">
    <location>
        <begin position="6"/>
        <end position="35"/>
    </location>
</feature>
<sequence>MNNFSIFIILGLVIIISMIMILLHHTFGASIAHWLEHAAHKLMK</sequence>
<gene>
    <name evidence="2" type="ORF">Xinn_00656</name>
</gene>
<organism evidence="2 3">
    <name type="scientific">Xenorhabdus innexi</name>
    <dbReference type="NCBI Taxonomy" id="290109"/>
    <lineage>
        <taxon>Bacteria</taxon>
        <taxon>Pseudomonadati</taxon>
        <taxon>Pseudomonadota</taxon>
        <taxon>Gammaproteobacteria</taxon>
        <taxon>Enterobacterales</taxon>
        <taxon>Morganellaceae</taxon>
        <taxon>Xenorhabdus</taxon>
    </lineage>
</organism>